<dbReference type="InterPro" id="IPR019692">
    <property type="entry name" value="CFP-6_PH"/>
</dbReference>
<keyword evidence="1" id="KW-0472">Membrane</keyword>
<dbReference type="AlphaFoldDB" id="A0A9D2EG11"/>
<gene>
    <name evidence="3" type="ORF">H9815_12785</name>
</gene>
<sequence length="167" mass="17973">MASAGTDPEDRSSGSGPGDRYAPFRSRATRIVTIVLIVWIVAGWVLFVVLTNRLDEPRREYQVGSAVLALLICVFLHLVGSVAAYPSPAGLRVRNIIGTARLDWAQIVSVRFGERDWVQLDLADGRVLPVLAIQRVDGERARAASRRLATLVAEHEPGGVDSGSSGG</sequence>
<reference evidence="3" key="1">
    <citation type="journal article" date="2021" name="PeerJ">
        <title>Extensive microbial diversity within the chicken gut microbiome revealed by metagenomics and culture.</title>
        <authorList>
            <person name="Gilroy R."/>
            <person name="Ravi A."/>
            <person name="Getino M."/>
            <person name="Pursley I."/>
            <person name="Horton D.L."/>
            <person name="Alikhan N.F."/>
            <person name="Baker D."/>
            <person name="Gharbi K."/>
            <person name="Hall N."/>
            <person name="Watson M."/>
            <person name="Adriaenssens E.M."/>
            <person name="Foster-Nyarko E."/>
            <person name="Jarju S."/>
            <person name="Secka A."/>
            <person name="Antonio M."/>
            <person name="Oren A."/>
            <person name="Chaudhuri R.R."/>
            <person name="La Ragione R."/>
            <person name="Hildebrand F."/>
            <person name="Pallen M.J."/>
        </authorList>
    </citation>
    <scope>NUCLEOTIDE SEQUENCE</scope>
    <source>
        <strain evidence="3">ChiGjej4B4-7305</strain>
    </source>
</reference>
<dbReference type="EMBL" id="DXBY01000220">
    <property type="protein sequence ID" value="HIZ36647.1"/>
    <property type="molecule type" value="Genomic_DNA"/>
</dbReference>
<evidence type="ECO:0000313" key="4">
    <source>
        <dbReference type="Proteomes" id="UP000824037"/>
    </source>
</evidence>
<keyword evidence="1" id="KW-0812">Transmembrane</keyword>
<feature type="transmembrane region" description="Helical" evidence="1">
    <location>
        <begin position="31"/>
        <end position="51"/>
    </location>
</feature>
<dbReference type="Proteomes" id="UP000824037">
    <property type="component" value="Unassembled WGS sequence"/>
</dbReference>
<accession>A0A9D2EG11</accession>
<protein>
    <submittedName>
        <fullName evidence="3">PH domain-containing protein</fullName>
    </submittedName>
</protein>
<reference evidence="3" key="2">
    <citation type="submission" date="2021-04" db="EMBL/GenBank/DDBJ databases">
        <authorList>
            <person name="Gilroy R."/>
        </authorList>
    </citation>
    <scope>NUCLEOTIDE SEQUENCE</scope>
    <source>
        <strain evidence="3">ChiGjej4B4-7305</strain>
    </source>
</reference>
<dbReference type="Pfam" id="PF10756">
    <property type="entry name" value="bPH_6"/>
    <property type="match status" value="1"/>
</dbReference>
<evidence type="ECO:0000259" key="2">
    <source>
        <dbReference type="Pfam" id="PF10756"/>
    </source>
</evidence>
<comment type="caution">
    <text evidence="3">The sequence shown here is derived from an EMBL/GenBank/DDBJ whole genome shotgun (WGS) entry which is preliminary data.</text>
</comment>
<organism evidence="3 4">
    <name type="scientific">Candidatus Ruania gallistercoris</name>
    <dbReference type="NCBI Taxonomy" id="2838746"/>
    <lineage>
        <taxon>Bacteria</taxon>
        <taxon>Bacillati</taxon>
        <taxon>Actinomycetota</taxon>
        <taxon>Actinomycetes</taxon>
        <taxon>Micrococcales</taxon>
        <taxon>Ruaniaceae</taxon>
        <taxon>Ruania</taxon>
    </lineage>
</organism>
<feature type="domain" description="Low molecular weight protein antigen 6 PH" evidence="2">
    <location>
        <begin position="88"/>
        <end position="148"/>
    </location>
</feature>
<feature type="transmembrane region" description="Helical" evidence="1">
    <location>
        <begin position="63"/>
        <end position="85"/>
    </location>
</feature>
<evidence type="ECO:0000313" key="3">
    <source>
        <dbReference type="EMBL" id="HIZ36647.1"/>
    </source>
</evidence>
<evidence type="ECO:0000256" key="1">
    <source>
        <dbReference type="SAM" id="Phobius"/>
    </source>
</evidence>
<name>A0A9D2EG11_9MICO</name>
<proteinExistence type="predicted"/>
<keyword evidence="1" id="KW-1133">Transmembrane helix</keyword>